<evidence type="ECO:0000313" key="4">
    <source>
        <dbReference type="EMBL" id="WOL03074.1"/>
    </source>
</evidence>
<keyword evidence="5" id="KW-1185">Reference proteome</keyword>
<dbReference type="InterPro" id="IPR001810">
    <property type="entry name" value="F-box_dom"/>
</dbReference>
<dbReference type="AlphaFoldDB" id="A0AAQ3Q9V2"/>
<evidence type="ECO:0000259" key="3">
    <source>
        <dbReference type="PROSITE" id="PS50181"/>
    </source>
</evidence>
<dbReference type="SUPFAM" id="SSF81383">
    <property type="entry name" value="F-box domain"/>
    <property type="match status" value="1"/>
</dbReference>
<dbReference type="InterPro" id="IPR000626">
    <property type="entry name" value="Ubiquitin-like_dom"/>
</dbReference>
<dbReference type="Gene3D" id="3.40.1000.30">
    <property type="match status" value="1"/>
</dbReference>
<dbReference type="EMBL" id="CP136893">
    <property type="protein sequence ID" value="WOL03074.1"/>
    <property type="molecule type" value="Genomic_DNA"/>
</dbReference>
<name>A0AAQ3Q9V2_9LILI</name>
<evidence type="ECO:0000313" key="5">
    <source>
        <dbReference type="Proteomes" id="UP001327560"/>
    </source>
</evidence>
<organism evidence="4 5">
    <name type="scientific">Canna indica</name>
    <name type="common">Indian-shot</name>
    <dbReference type="NCBI Taxonomy" id="4628"/>
    <lineage>
        <taxon>Eukaryota</taxon>
        <taxon>Viridiplantae</taxon>
        <taxon>Streptophyta</taxon>
        <taxon>Embryophyta</taxon>
        <taxon>Tracheophyta</taxon>
        <taxon>Spermatophyta</taxon>
        <taxon>Magnoliopsida</taxon>
        <taxon>Liliopsida</taxon>
        <taxon>Zingiberales</taxon>
        <taxon>Cannaceae</taxon>
        <taxon>Canna</taxon>
    </lineage>
</organism>
<dbReference type="SMART" id="SM00256">
    <property type="entry name" value="FBOX"/>
    <property type="match status" value="1"/>
</dbReference>
<dbReference type="PROSITE" id="PS50053">
    <property type="entry name" value="UBIQUITIN_2"/>
    <property type="match status" value="1"/>
</dbReference>
<protein>
    <recommendedName>
        <fullName evidence="6">F-box domain-containing protein</fullName>
    </recommendedName>
</protein>
<accession>A0AAQ3Q9V2</accession>
<dbReference type="Gene3D" id="3.10.20.90">
    <property type="entry name" value="Phosphatidylinositol 3-kinase Catalytic Subunit, Chain A, domain 1"/>
    <property type="match status" value="1"/>
</dbReference>
<dbReference type="PROSITE" id="PS50181">
    <property type="entry name" value="FBOX"/>
    <property type="match status" value="1"/>
</dbReference>
<feature type="domain" description="F-box" evidence="3">
    <location>
        <begin position="351"/>
        <end position="397"/>
    </location>
</feature>
<dbReference type="Pfam" id="PF12937">
    <property type="entry name" value="F-box-like"/>
    <property type="match status" value="1"/>
</dbReference>
<dbReference type="Gene3D" id="1.20.1280.50">
    <property type="match status" value="1"/>
</dbReference>
<dbReference type="InterPro" id="IPR036047">
    <property type="entry name" value="F-box-like_dom_sf"/>
</dbReference>
<sequence>MKLRIRSMATKETLRIEAPDPCSIHHLKTLIACSLSSASIPPESIRLSLNRKDELLPTSAADTLVSLGLTSGDLVYFSLTPNCQTLAQSPSSAPAREVTMEGSNIAPVPLLEDPKSIYEKPVNPDTQTLTLSSSAPGPKEIAESSIFGSVPQLDNPIVMDSESNPPQRSEAVARDDGMEVDVEPILAGKSLSVPCFLKRVMEAEKGDEEGILGRLVVTIQAAFLESGFVVSHGAGGSGFRLPEGWASKASNFSVQYTLPELVGAKDAKVANLRFSVMGNYATVYGFLSGDHPDLYRVCFDLPKMAPLLSSSMESLSEREEKEVFELWKVVKDGLSLPLLIDICQKNGLPSPTCFMRLPTDIKIRVLDFLSAIDVSKIGCTCSELRYLSTNDDLWKKKFLEEFGLVDERILMGRTWKDKYANYWVRKKNAERTTRDNMFPMPNVFVPRFNPVGPQRFPMIGGDHDRFPVIGGFASGGRRVTPFHLRRGNFSPDCNLGSNDASFLG</sequence>
<dbReference type="PANTHER" id="PTHR47602">
    <property type="entry name" value="F-BOX PROTEIN SKIP22"/>
    <property type="match status" value="1"/>
</dbReference>
<dbReference type="Proteomes" id="UP001327560">
    <property type="component" value="Chromosome 4"/>
</dbReference>
<dbReference type="PANTHER" id="PTHR47602:SF2">
    <property type="entry name" value="F-BOX PROTEIN SKIP22"/>
    <property type="match status" value="1"/>
</dbReference>
<reference evidence="4 5" key="1">
    <citation type="submission" date="2023-10" db="EMBL/GenBank/DDBJ databases">
        <title>Chromosome-scale genome assembly provides insights into flower coloration mechanisms of Canna indica.</title>
        <authorList>
            <person name="Li C."/>
        </authorList>
    </citation>
    <scope>NUCLEOTIDE SEQUENCE [LARGE SCALE GENOMIC DNA]</scope>
    <source>
        <tissue evidence="4">Flower</tissue>
    </source>
</reference>
<evidence type="ECO:0000259" key="2">
    <source>
        <dbReference type="PROSITE" id="PS50053"/>
    </source>
</evidence>
<evidence type="ECO:0000256" key="1">
    <source>
        <dbReference type="SAM" id="MobiDB-lite"/>
    </source>
</evidence>
<dbReference type="CDD" id="cd22165">
    <property type="entry name" value="F-box_AtSKIP22-like"/>
    <property type="match status" value="1"/>
</dbReference>
<feature type="domain" description="Ubiquitin-like" evidence="2">
    <location>
        <begin position="1"/>
        <end position="80"/>
    </location>
</feature>
<proteinExistence type="predicted"/>
<gene>
    <name evidence="4" type="ORF">Cni_G11794</name>
</gene>
<evidence type="ECO:0008006" key="6">
    <source>
        <dbReference type="Google" id="ProtNLM"/>
    </source>
</evidence>
<feature type="region of interest" description="Disordered" evidence="1">
    <location>
        <begin position="156"/>
        <end position="175"/>
    </location>
</feature>